<feature type="domain" description="RNA polymerase sigma-70 region 4" evidence="1">
    <location>
        <begin position="9"/>
        <end position="57"/>
    </location>
</feature>
<dbReference type="InterPro" id="IPR036388">
    <property type="entry name" value="WH-like_DNA-bd_sf"/>
</dbReference>
<keyword evidence="3" id="KW-1185">Reference proteome</keyword>
<dbReference type="InterPro" id="IPR007630">
    <property type="entry name" value="RNA_pol_sigma70_r4"/>
</dbReference>
<evidence type="ECO:0000259" key="1">
    <source>
        <dbReference type="Pfam" id="PF04545"/>
    </source>
</evidence>
<accession>A0ABP7F872</accession>
<dbReference type="Proteomes" id="UP001500908">
    <property type="component" value="Unassembled WGS sequence"/>
</dbReference>
<sequence length="67" mass="7367">MHTMAVHQALATLSMQHRTVIEYVYLKDYATETTARILGIPVGTVKSRLHYGLRLLRGKLGRGASGG</sequence>
<dbReference type="InterPro" id="IPR013324">
    <property type="entry name" value="RNA_pol_sigma_r3/r4-like"/>
</dbReference>
<reference evidence="3" key="1">
    <citation type="journal article" date="2019" name="Int. J. Syst. Evol. Microbiol.">
        <title>The Global Catalogue of Microorganisms (GCM) 10K type strain sequencing project: providing services to taxonomists for standard genome sequencing and annotation.</title>
        <authorList>
            <consortium name="The Broad Institute Genomics Platform"/>
            <consortium name="The Broad Institute Genome Sequencing Center for Infectious Disease"/>
            <person name="Wu L."/>
            <person name="Ma J."/>
        </authorList>
    </citation>
    <scope>NUCLEOTIDE SEQUENCE [LARGE SCALE GENOMIC DNA]</scope>
    <source>
        <strain evidence="3">JCM 17137</strain>
    </source>
</reference>
<gene>
    <name evidence="2" type="ORF">GCM10022402_08760</name>
</gene>
<dbReference type="EMBL" id="BAABDD010000003">
    <property type="protein sequence ID" value="GAA3730315.1"/>
    <property type="molecule type" value="Genomic_DNA"/>
</dbReference>
<dbReference type="SUPFAM" id="SSF88659">
    <property type="entry name" value="Sigma3 and sigma4 domains of RNA polymerase sigma factors"/>
    <property type="match status" value="1"/>
</dbReference>
<dbReference type="CDD" id="cd06171">
    <property type="entry name" value="Sigma70_r4"/>
    <property type="match status" value="1"/>
</dbReference>
<proteinExistence type="predicted"/>
<evidence type="ECO:0000313" key="3">
    <source>
        <dbReference type="Proteomes" id="UP001500908"/>
    </source>
</evidence>
<comment type="caution">
    <text evidence="2">The sequence shown here is derived from an EMBL/GenBank/DDBJ whole genome shotgun (WGS) entry which is preliminary data.</text>
</comment>
<dbReference type="Pfam" id="PF04545">
    <property type="entry name" value="Sigma70_r4"/>
    <property type="match status" value="1"/>
</dbReference>
<evidence type="ECO:0000313" key="2">
    <source>
        <dbReference type="EMBL" id="GAA3730315.1"/>
    </source>
</evidence>
<protein>
    <recommendedName>
        <fullName evidence="1">RNA polymerase sigma-70 region 4 domain-containing protein</fullName>
    </recommendedName>
</protein>
<name>A0ABP7F872_9ACTN</name>
<dbReference type="Gene3D" id="1.10.10.10">
    <property type="entry name" value="Winged helix-like DNA-binding domain superfamily/Winged helix DNA-binding domain"/>
    <property type="match status" value="1"/>
</dbReference>
<organism evidence="2 3">
    <name type="scientific">Salinactinospora qingdaonensis</name>
    <dbReference type="NCBI Taxonomy" id="702744"/>
    <lineage>
        <taxon>Bacteria</taxon>
        <taxon>Bacillati</taxon>
        <taxon>Actinomycetota</taxon>
        <taxon>Actinomycetes</taxon>
        <taxon>Streptosporangiales</taxon>
        <taxon>Nocardiopsidaceae</taxon>
        <taxon>Salinactinospora</taxon>
    </lineage>
</organism>